<keyword evidence="2" id="KW-1185">Reference proteome</keyword>
<proteinExistence type="predicted"/>
<gene>
    <name evidence="1" type="ORF">HAX54_040449</name>
</gene>
<reference evidence="1 2" key="1">
    <citation type="journal article" date="2021" name="BMC Genomics">
        <title>Datura genome reveals duplications of psychoactive alkaloid biosynthetic genes and high mutation rate following tissue culture.</title>
        <authorList>
            <person name="Rajewski A."/>
            <person name="Carter-House D."/>
            <person name="Stajich J."/>
            <person name="Litt A."/>
        </authorList>
    </citation>
    <scope>NUCLEOTIDE SEQUENCE [LARGE SCALE GENOMIC DNA]</scope>
    <source>
        <strain evidence="1">AR-01</strain>
    </source>
</reference>
<sequence length="59" mass="6709">YESHAPPVHAAEAPAFIAPVTVRVPYEVDQYAKIEKDIRMKEEDSITSQLHSMRRALKS</sequence>
<feature type="non-terminal residue" evidence="1">
    <location>
        <position position="1"/>
    </location>
</feature>
<dbReference type="EMBL" id="JACEIK010057083">
    <property type="protein sequence ID" value="MCE5167164.1"/>
    <property type="molecule type" value="Genomic_DNA"/>
</dbReference>
<feature type="non-terminal residue" evidence="1">
    <location>
        <position position="59"/>
    </location>
</feature>
<evidence type="ECO:0000313" key="2">
    <source>
        <dbReference type="Proteomes" id="UP000823775"/>
    </source>
</evidence>
<evidence type="ECO:0000313" key="1">
    <source>
        <dbReference type="EMBL" id="MCE5167164.1"/>
    </source>
</evidence>
<accession>A0ABS8Y8D5</accession>
<dbReference type="Proteomes" id="UP000823775">
    <property type="component" value="Unassembled WGS sequence"/>
</dbReference>
<name>A0ABS8Y8D5_DATST</name>
<organism evidence="1 2">
    <name type="scientific">Datura stramonium</name>
    <name type="common">Jimsonweed</name>
    <name type="synonym">Common thornapple</name>
    <dbReference type="NCBI Taxonomy" id="4076"/>
    <lineage>
        <taxon>Eukaryota</taxon>
        <taxon>Viridiplantae</taxon>
        <taxon>Streptophyta</taxon>
        <taxon>Embryophyta</taxon>
        <taxon>Tracheophyta</taxon>
        <taxon>Spermatophyta</taxon>
        <taxon>Magnoliopsida</taxon>
        <taxon>eudicotyledons</taxon>
        <taxon>Gunneridae</taxon>
        <taxon>Pentapetalae</taxon>
        <taxon>asterids</taxon>
        <taxon>lamiids</taxon>
        <taxon>Solanales</taxon>
        <taxon>Solanaceae</taxon>
        <taxon>Solanoideae</taxon>
        <taxon>Datureae</taxon>
        <taxon>Datura</taxon>
    </lineage>
</organism>
<protein>
    <submittedName>
        <fullName evidence="1">Uncharacterized protein</fullName>
    </submittedName>
</protein>
<comment type="caution">
    <text evidence="1">The sequence shown here is derived from an EMBL/GenBank/DDBJ whole genome shotgun (WGS) entry which is preliminary data.</text>
</comment>